<dbReference type="Proteomes" id="UP000198381">
    <property type="component" value="Unassembled WGS sequence"/>
</dbReference>
<proteinExistence type="predicted"/>
<evidence type="ECO:0000313" key="2">
    <source>
        <dbReference type="Proteomes" id="UP000198381"/>
    </source>
</evidence>
<sequence length="133" mass="15621">MKNLIVKNVMMMIKKRALIYGNQKCFSKFLKCKFQDVLMLDICRDFRSLNDELDVYAAIVFVVYTEEDFLDFLRVYGKGIPLVVCSFNKRISTILLDLDDVFLLDTSNVRSQILNQLNLHFEETILNTQMPYC</sequence>
<organism evidence="1 2">
    <name type="scientific">Flavobacterium plurextorum</name>
    <dbReference type="NCBI Taxonomy" id="1114867"/>
    <lineage>
        <taxon>Bacteria</taxon>
        <taxon>Pseudomonadati</taxon>
        <taxon>Bacteroidota</taxon>
        <taxon>Flavobacteriia</taxon>
        <taxon>Flavobacteriales</taxon>
        <taxon>Flavobacteriaceae</taxon>
        <taxon>Flavobacterium</taxon>
    </lineage>
</organism>
<accession>A0ABX4CS66</accession>
<dbReference type="RefSeq" id="WP_089058676.1">
    <property type="nucleotide sequence ID" value="NZ_JBIPCL010000003.1"/>
</dbReference>
<keyword evidence="2" id="KW-1185">Reference proteome</keyword>
<reference evidence="1 2" key="1">
    <citation type="submission" date="2016-11" db="EMBL/GenBank/DDBJ databases">
        <title>Whole genomes of Flavobacteriaceae.</title>
        <authorList>
            <person name="Stine C."/>
            <person name="Li C."/>
            <person name="Tadesse D."/>
        </authorList>
    </citation>
    <scope>NUCLEOTIDE SEQUENCE [LARGE SCALE GENOMIC DNA]</scope>
    <source>
        <strain evidence="1 2">CCUG 60112</strain>
    </source>
</reference>
<comment type="caution">
    <text evidence="1">The sequence shown here is derived from an EMBL/GenBank/DDBJ whole genome shotgun (WGS) entry which is preliminary data.</text>
</comment>
<protein>
    <submittedName>
        <fullName evidence="1">Uncharacterized protein</fullName>
    </submittedName>
</protein>
<evidence type="ECO:0000313" key="1">
    <source>
        <dbReference type="EMBL" id="OXB05438.1"/>
    </source>
</evidence>
<name>A0ABX4CS66_9FLAO</name>
<gene>
    <name evidence="1" type="ORF">B0A81_14315</name>
</gene>
<dbReference type="EMBL" id="MUHD01000027">
    <property type="protein sequence ID" value="OXB05438.1"/>
    <property type="molecule type" value="Genomic_DNA"/>
</dbReference>